<evidence type="ECO:0000256" key="1">
    <source>
        <dbReference type="SAM" id="SignalP"/>
    </source>
</evidence>
<feature type="domain" description="DUF4139" evidence="2">
    <location>
        <begin position="193"/>
        <end position="473"/>
    </location>
</feature>
<evidence type="ECO:0000259" key="2">
    <source>
        <dbReference type="Pfam" id="PF13598"/>
    </source>
</evidence>
<keyword evidence="1" id="KW-0732">Signal</keyword>
<feature type="signal peptide" evidence="1">
    <location>
        <begin position="1"/>
        <end position="27"/>
    </location>
</feature>
<organism evidence="3 4">
    <name type="scientific">Marinobacterium maritimum</name>
    <dbReference type="NCBI Taxonomy" id="500162"/>
    <lineage>
        <taxon>Bacteria</taxon>
        <taxon>Pseudomonadati</taxon>
        <taxon>Pseudomonadota</taxon>
        <taxon>Gammaproteobacteria</taxon>
        <taxon>Oceanospirillales</taxon>
        <taxon>Oceanospirillaceae</taxon>
        <taxon>Marinobacterium</taxon>
    </lineage>
</organism>
<name>A0ABN1I1L2_9GAMM</name>
<protein>
    <submittedName>
        <fullName evidence="3">DUF4139 domain-containing protein</fullName>
    </submittedName>
</protein>
<dbReference type="Pfam" id="PF13598">
    <property type="entry name" value="DUF4139"/>
    <property type="match status" value="1"/>
</dbReference>
<feature type="chain" id="PRO_5046845303" evidence="1">
    <location>
        <begin position="28"/>
        <end position="478"/>
    </location>
</feature>
<sequence length="478" mass="52676">MLNHPRTHFLSLPLGLGLALLTSPSWATETGGHYLDETTRNQLSLTLYQQNLALVEEQRKIPRLTAGSRVVLQGISPLMQAETLQIAGAGVITEQNLEQNLLSLAQLLQRHSGKMITLARFNSVTGAETRQQVRLLKAEGNQAMVENSEGQIETLPLNHSGWRIIFPAPAEGYQLKPRLSFVSEGLSQPGSARLRYLTHGLSWSMDYVVNLNKAGDTLGLQGLATLSNQSGLAWPEASIKLLAGSVNQPSNYPRPEAFGLMRAAAMDKTGGQAAPSSVQDYHLYTLPQPLTLNDQQQKQIPLIAREKIPAEIRYHHQIQVNAHQQLPPQQHKASIQLTFDTPKMEGDKTPLPAGQVRVFRPDASGQMQFIGGSHLSATAPGDTARLQLGEAFDVGVEYTQTAFRKVFDGYEVSYEVLLTNRSDKDKPFNLNALMPMPFSLQQSSLKPAEETAAWVEWVFDLKAGEEKTLTFSAKLIRS</sequence>
<keyword evidence="4" id="KW-1185">Reference proteome</keyword>
<proteinExistence type="predicted"/>
<dbReference type="InterPro" id="IPR037291">
    <property type="entry name" value="DUF4139"/>
</dbReference>
<dbReference type="EMBL" id="BAAAET010000001">
    <property type="protein sequence ID" value="GAA0681126.1"/>
    <property type="molecule type" value="Genomic_DNA"/>
</dbReference>
<dbReference type="PANTHER" id="PTHR38075">
    <property type="entry name" value="DUF4139 DOMAIN-CONTAINING PROTEIN"/>
    <property type="match status" value="1"/>
</dbReference>
<evidence type="ECO:0000313" key="3">
    <source>
        <dbReference type="EMBL" id="GAA0681126.1"/>
    </source>
</evidence>
<gene>
    <name evidence="3" type="ORF">GCM10009104_02050</name>
</gene>
<dbReference type="PANTHER" id="PTHR38075:SF1">
    <property type="entry name" value="DUF4139 DOMAIN-CONTAINING PROTEIN"/>
    <property type="match status" value="1"/>
</dbReference>
<reference evidence="3 4" key="1">
    <citation type="journal article" date="2019" name="Int. J. Syst. Evol. Microbiol.">
        <title>The Global Catalogue of Microorganisms (GCM) 10K type strain sequencing project: providing services to taxonomists for standard genome sequencing and annotation.</title>
        <authorList>
            <consortium name="The Broad Institute Genomics Platform"/>
            <consortium name="The Broad Institute Genome Sequencing Center for Infectious Disease"/>
            <person name="Wu L."/>
            <person name="Ma J."/>
        </authorList>
    </citation>
    <scope>NUCLEOTIDE SEQUENCE [LARGE SCALE GENOMIC DNA]</scope>
    <source>
        <strain evidence="3 4">JCM 15134</strain>
    </source>
</reference>
<evidence type="ECO:0000313" key="4">
    <source>
        <dbReference type="Proteomes" id="UP001499915"/>
    </source>
</evidence>
<comment type="caution">
    <text evidence="3">The sequence shown here is derived from an EMBL/GenBank/DDBJ whole genome shotgun (WGS) entry which is preliminary data.</text>
</comment>
<accession>A0ABN1I1L2</accession>
<dbReference type="RefSeq" id="WP_343800930.1">
    <property type="nucleotide sequence ID" value="NZ_BAAAET010000001.1"/>
</dbReference>
<dbReference type="Proteomes" id="UP001499915">
    <property type="component" value="Unassembled WGS sequence"/>
</dbReference>